<keyword evidence="4" id="KW-1185">Reference proteome</keyword>
<sequence length="97" mass="10014">MSTAMSFSGYGGPEVLTVSRVATPEPGPGQVRIRVRATAVNPVDVRIRAGAMQGVFPVEFPMVPGWDVAGVVDEAGEGAAASDLDAHRNQGKVALIP</sequence>
<dbReference type="PANTHER" id="PTHR44154">
    <property type="entry name" value="QUINONE OXIDOREDUCTASE"/>
    <property type="match status" value="1"/>
</dbReference>
<name>A0ABQ2J286_9ACTN</name>
<reference evidence="4" key="1">
    <citation type="journal article" date="2019" name="Int. J. Syst. Evol. Microbiol.">
        <title>The Global Catalogue of Microorganisms (GCM) 10K type strain sequencing project: providing services to taxonomists for standard genome sequencing and annotation.</title>
        <authorList>
            <consortium name="The Broad Institute Genomics Platform"/>
            <consortium name="The Broad Institute Genome Sequencing Center for Infectious Disease"/>
            <person name="Wu L."/>
            <person name="Ma J."/>
        </authorList>
    </citation>
    <scope>NUCLEOTIDE SEQUENCE [LARGE SCALE GENOMIC DNA]</scope>
    <source>
        <strain evidence="4">CGMCC 4.7323</strain>
    </source>
</reference>
<dbReference type="Pfam" id="PF08240">
    <property type="entry name" value="ADH_N"/>
    <property type="match status" value="1"/>
</dbReference>
<dbReference type="InterPro" id="IPR011032">
    <property type="entry name" value="GroES-like_sf"/>
</dbReference>
<proteinExistence type="predicted"/>
<protein>
    <recommendedName>
        <fullName evidence="2">Alcohol dehydrogenase-like N-terminal domain-containing protein</fullName>
    </recommendedName>
</protein>
<dbReference type="Gene3D" id="3.90.180.10">
    <property type="entry name" value="Medium-chain alcohol dehydrogenases, catalytic domain"/>
    <property type="match status" value="1"/>
</dbReference>
<evidence type="ECO:0000256" key="1">
    <source>
        <dbReference type="ARBA" id="ARBA00022857"/>
    </source>
</evidence>
<dbReference type="SUPFAM" id="SSF50129">
    <property type="entry name" value="GroES-like"/>
    <property type="match status" value="1"/>
</dbReference>
<comment type="caution">
    <text evidence="3">The sequence shown here is derived from an EMBL/GenBank/DDBJ whole genome shotgun (WGS) entry which is preliminary data.</text>
</comment>
<dbReference type="InterPro" id="IPR013154">
    <property type="entry name" value="ADH-like_N"/>
</dbReference>
<dbReference type="PANTHER" id="PTHR44154:SF1">
    <property type="entry name" value="QUINONE OXIDOREDUCTASE"/>
    <property type="match status" value="1"/>
</dbReference>
<feature type="domain" description="Alcohol dehydrogenase-like N-terminal" evidence="2">
    <location>
        <begin position="27"/>
        <end position="79"/>
    </location>
</feature>
<organism evidence="3 4">
    <name type="scientific">Streptomyces kronopolitis</name>
    <dbReference type="NCBI Taxonomy" id="1612435"/>
    <lineage>
        <taxon>Bacteria</taxon>
        <taxon>Bacillati</taxon>
        <taxon>Actinomycetota</taxon>
        <taxon>Actinomycetes</taxon>
        <taxon>Kitasatosporales</taxon>
        <taxon>Streptomycetaceae</taxon>
        <taxon>Streptomyces</taxon>
    </lineage>
</organism>
<gene>
    <name evidence="3" type="ORF">GCM10012285_07100</name>
</gene>
<evidence type="ECO:0000259" key="2">
    <source>
        <dbReference type="Pfam" id="PF08240"/>
    </source>
</evidence>
<dbReference type="Proteomes" id="UP000600080">
    <property type="component" value="Unassembled WGS sequence"/>
</dbReference>
<dbReference type="InterPro" id="IPR051603">
    <property type="entry name" value="Zinc-ADH_QOR/CCCR"/>
</dbReference>
<accession>A0ABQ2J286</accession>
<dbReference type="RefSeq" id="WP_229699677.1">
    <property type="nucleotide sequence ID" value="NZ_BMND01000002.1"/>
</dbReference>
<evidence type="ECO:0000313" key="3">
    <source>
        <dbReference type="EMBL" id="GGN34732.1"/>
    </source>
</evidence>
<dbReference type="GeneID" id="301546595"/>
<dbReference type="EMBL" id="BMND01000002">
    <property type="protein sequence ID" value="GGN34732.1"/>
    <property type="molecule type" value="Genomic_DNA"/>
</dbReference>
<keyword evidence="1" id="KW-0521">NADP</keyword>
<evidence type="ECO:0000313" key="4">
    <source>
        <dbReference type="Proteomes" id="UP000600080"/>
    </source>
</evidence>